<dbReference type="SUPFAM" id="SSF52943">
    <property type="entry name" value="ATP synthase (F1-ATPase), gamma subunit"/>
    <property type="match status" value="1"/>
</dbReference>
<evidence type="ECO:0000256" key="1">
    <source>
        <dbReference type="ARBA" id="ARBA00003456"/>
    </source>
</evidence>
<keyword evidence="7 13" id="KW-0375">Hydrogen ion transport</keyword>
<evidence type="ECO:0000256" key="4">
    <source>
        <dbReference type="ARBA" id="ARBA00022448"/>
    </source>
</evidence>
<evidence type="ECO:0000256" key="12">
    <source>
        <dbReference type="ARBA" id="ARBA00060385"/>
    </source>
</evidence>
<dbReference type="PRINTS" id="PR00126">
    <property type="entry name" value="ATPASEGAMMA"/>
</dbReference>
<evidence type="ECO:0000256" key="2">
    <source>
        <dbReference type="ARBA" id="ARBA00004170"/>
    </source>
</evidence>
<dbReference type="GO" id="GO:0009579">
    <property type="term" value="C:thylakoid"/>
    <property type="evidence" value="ECO:0007669"/>
    <property type="project" value="UniProtKB-SubCell"/>
</dbReference>
<comment type="function">
    <text evidence="1 13">Produces ATP from ADP in the presence of a proton gradient across the membrane. The gamma chain is believed to be important in regulating ATPase activity and the flow of protons through the CF(0) complex.</text>
</comment>
<dbReference type="PIRSF" id="PIRSF039089">
    <property type="entry name" value="ATP_synthase_gamma"/>
    <property type="match status" value="1"/>
</dbReference>
<keyword evidence="10 13" id="KW-0139">CF(1)</keyword>
<keyword evidence="6" id="KW-0997">Cell inner membrane</keyword>
<dbReference type="Proteomes" id="UP000190102">
    <property type="component" value="Unassembled WGS sequence"/>
</dbReference>
<evidence type="ECO:0000256" key="6">
    <source>
        <dbReference type="ARBA" id="ARBA00022519"/>
    </source>
</evidence>
<gene>
    <name evidence="13" type="primary">atpG</name>
    <name evidence="14" type="ORF">SAMN02745119_01125</name>
</gene>
<accession>A0A1T4M3E8</accession>
<dbReference type="InterPro" id="IPR035968">
    <property type="entry name" value="ATP_synth_F1_ATPase_gsu"/>
</dbReference>
<dbReference type="GO" id="GO:0042777">
    <property type="term" value="P:proton motive force-driven plasma membrane ATP synthesis"/>
    <property type="evidence" value="ECO:0007669"/>
    <property type="project" value="UniProtKB-UniRule"/>
</dbReference>
<keyword evidence="11 13" id="KW-0066">ATP synthesis</keyword>
<keyword evidence="8 13" id="KW-0406">Ion transport</keyword>
<dbReference type="OrthoDB" id="9812769at2"/>
<evidence type="ECO:0000313" key="14">
    <source>
        <dbReference type="EMBL" id="SJZ61417.1"/>
    </source>
</evidence>
<dbReference type="InterPro" id="IPR023632">
    <property type="entry name" value="ATP_synth_F1_gsu_CS"/>
</dbReference>
<evidence type="ECO:0000256" key="11">
    <source>
        <dbReference type="ARBA" id="ARBA00023310"/>
    </source>
</evidence>
<dbReference type="HAMAP" id="MF_00815">
    <property type="entry name" value="ATP_synth_gamma_bact"/>
    <property type="match status" value="1"/>
</dbReference>
<comment type="subunit">
    <text evidence="13">F-type ATPases have 2 components, CF(1) - the catalytic core - and CF(0) - the membrane proton channel. CF(1) has five subunits: alpha(3), beta(3), gamma(1), delta(1), epsilon(1). CF(0) has three main subunits: a, b and c.</text>
</comment>
<dbReference type="InterPro" id="IPR000131">
    <property type="entry name" value="ATP_synth_F1_gsu"/>
</dbReference>
<dbReference type="GO" id="GO:0005886">
    <property type="term" value="C:plasma membrane"/>
    <property type="evidence" value="ECO:0007669"/>
    <property type="project" value="UniProtKB-SubCell"/>
</dbReference>
<reference evidence="15" key="1">
    <citation type="submission" date="2017-02" db="EMBL/GenBank/DDBJ databases">
        <authorList>
            <person name="Varghese N."/>
            <person name="Submissions S."/>
        </authorList>
    </citation>
    <scope>NUCLEOTIDE SEQUENCE [LARGE SCALE GENOMIC DNA]</scope>
    <source>
        <strain evidence="15">ATCC BAA-34</strain>
    </source>
</reference>
<dbReference type="EMBL" id="FUWR01000004">
    <property type="protein sequence ID" value="SJZ61417.1"/>
    <property type="molecule type" value="Genomic_DNA"/>
</dbReference>
<dbReference type="GO" id="GO:0005524">
    <property type="term" value="F:ATP binding"/>
    <property type="evidence" value="ECO:0007669"/>
    <property type="project" value="UniProtKB-UniRule"/>
</dbReference>
<evidence type="ECO:0000256" key="7">
    <source>
        <dbReference type="ARBA" id="ARBA00022781"/>
    </source>
</evidence>
<evidence type="ECO:0000256" key="9">
    <source>
        <dbReference type="ARBA" id="ARBA00023136"/>
    </source>
</evidence>
<dbReference type="STRING" id="115783.SAMN02745119_01125"/>
<comment type="subcellular location">
    <subcellularLocation>
        <location evidence="13">Cell membrane</location>
        <topology evidence="13">Peripheral membrane protein</topology>
    </subcellularLocation>
    <subcellularLocation>
        <location evidence="2">Membrane</location>
        <topology evidence="2">Peripheral membrane protein</topology>
    </subcellularLocation>
    <subcellularLocation>
        <location evidence="12">Thylakoid</location>
    </subcellularLocation>
</comment>
<dbReference type="AlphaFoldDB" id="A0A1T4M3E8"/>
<dbReference type="RefSeq" id="WP_078789389.1">
    <property type="nucleotide sequence ID" value="NZ_FUWR01000004.1"/>
</dbReference>
<sequence>MASLKSIKKRIVSVKNTRQITKAMKMVSAAKLRRAQENVVAARPYAQKMGEVLQSLAGNLEGDLHPLLEKRDAKKLLLIVVTSDRGLCGGFNSNLCKAGERYIKEKQAEFEQISIMTVGRKGYEFLKNRHTVYKNFSNILSKPNYQTAAMLAQDVIEGYLSEEYDQVVMLFNSFRTVMTQDITFQQLLPIEPEEKATVDEVGVEFIYEPSVSDLLTEILPKNIEVQIFKAMLESVAGEHGARMTAMDSASKNASEMIGKLTLQYNRARQAAITTELMEIISGAESIKG</sequence>
<protein>
    <recommendedName>
        <fullName evidence="13">ATP synthase gamma chain</fullName>
    </recommendedName>
    <alternativeName>
        <fullName evidence="13">ATP synthase F1 sector gamma subunit</fullName>
    </alternativeName>
    <alternativeName>
        <fullName evidence="13">F-ATPase gamma subunit</fullName>
    </alternativeName>
</protein>
<dbReference type="NCBIfam" id="TIGR01146">
    <property type="entry name" value="ATPsyn_F1gamma"/>
    <property type="match status" value="1"/>
</dbReference>
<keyword evidence="15" id="KW-1185">Reference proteome</keyword>
<dbReference type="FunFam" id="1.10.287.80:FF:000001">
    <property type="entry name" value="ATP synthase gamma chain"/>
    <property type="match status" value="1"/>
</dbReference>
<dbReference type="CDD" id="cd12151">
    <property type="entry name" value="F1-ATPase_gamma"/>
    <property type="match status" value="1"/>
</dbReference>
<keyword evidence="4 13" id="KW-0813">Transport</keyword>
<evidence type="ECO:0000256" key="5">
    <source>
        <dbReference type="ARBA" id="ARBA00022475"/>
    </source>
</evidence>
<dbReference type="Pfam" id="PF00231">
    <property type="entry name" value="ATP-synt"/>
    <property type="match status" value="1"/>
</dbReference>
<dbReference type="PROSITE" id="PS00153">
    <property type="entry name" value="ATPASE_GAMMA"/>
    <property type="match status" value="1"/>
</dbReference>
<dbReference type="GO" id="GO:0045259">
    <property type="term" value="C:proton-transporting ATP synthase complex"/>
    <property type="evidence" value="ECO:0007669"/>
    <property type="project" value="UniProtKB-KW"/>
</dbReference>
<dbReference type="GO" id="GO:0046933">
    <property type="term" value="F:proton-transporting ATP synthase activity, rotational mechanism"/>
    <property type="evidence" value="ECO:0007669"/>
    <property type="project" value="UniProtKB-UniRule"/>
</dbReference>
<evidence type="ECO:0000256" key="10">
    <source>
        <dbReference type="ARBA" id="ARBA00023196"/>
    </source>
</evidence>
<name>A0A1T4M3E8_9BACT</name>
<evidence type="ECO:0000256" key="13">
    <source>
        <dbReference type="HAMAP-Rule" id="MF_00815"/>
    </source>
</evidence>
<comment type="similarity">
    <text evidence="3 13">Belongs to the ATPase gamma chain family.</text>
</comment>
<keyword evidence="5 13" id="KW-1003">Cell membrane</keyword>
<keyword evidence="9 13" id="KW-0472">Membrane</keyword>
<evidence type="ECO:0000256" key="3">
    <source>
        <dbReference type="ARBA" id="ARBA00007681"/>
    </source>
</evidence>
<evidence type="ECO:0000256" key="8">
    <source>
        <dbReference type="ARBA" id="ARBA00023065"/>
    </source>
</evidence>
<organism evidence="14 15">
    <name type="scientific">Trichlorobacter thiogenes</name>
    <dbReference type="NCBI Taxonomy" id="115783"/>
    <lineage>
        <taxon>Bacteria</taxon>
        <taxon>Pseudomonadati</taxon>
        <taxon>Thermodesulfobacteriota</taxon>
        <taxon>Desulfuromonadia</taxon>
        <taxon>Geobacterales</taxon>
        <taxon>Geobacteraceae</taxon>
        <taxon>Trichlorobacter</taxon>
    </lineage>
</organism>
<dbReference type="Gene3D" id="1.10.287.80">
    <property type="entry name" value="ATP synthase, gamma subunit, helix hairpin domain"/>
    <property type="match status" value="1"/>
</dbReference>
<proteinExistence type="inferred from homology"/>
<dbReference type="PANTHER" id="PTHR11693:SF22">
    <property type="entry name" value="ATP SYNTHASE SUBUNIT GAMMA, MITOCHONDRIAL"/>
    <property type="match status" value="1"/>
</dbReference>
<dbReference type="FunFam" id="1.10.287.80:FF:000003">
    <property type="entry name" value="ATP synthase gamma chain, chloroplastic"/>
    <property type="match status" value="1"/>
</dbReference>
<dbReference type="Gene3D" id="3.40.1380.10">
    <property type="match status" value="1"/>
</dbReference>
<evidence type="ECO:0000313" key="15">
    <source>
        <dbReference type="Proteomes" id="UP000190102"/>
    </source>
</evidence>
<dbReference type="PANTHER" id="PTHR11693">
    <property type="entry name" value="ATP SYNTHASE GAMMA CHAIN"/>
    <property type="match status" value="1"/>
</dbReference>